<keyword evidence="1" id="KW-0812">Transmembrane</keyword>
<sequence length="139" mass="16180">MRQCYRPRKSLVKALNGLSLNVIPTDLAWTNPLSVSSLKNQSLKNILPKLFVEEWSTNISYSKYFIQCAPVSCTYTETDQISLFYTISFFLSIYGGLCIILRSTALFLIYVWMKLKRYSINNNNNNINIGIYFEHNEKR</sequence>
<dbReference type="Proteomes" id="UP000663845">
    <property type="component" value="Unassembled WGS sequence"/>
</dbReference>
<evidence type="ECO:0000313" key="3">
    <source>
        <dbReference type="Proteomes" id="UP000663845"/>
    </source>
</evidence>
<keyword evidence="1" id="KW-1133">Transmembrane helix</keyword>
<keyword evidence="1" id="KW-0472">Membrane</keyword>
<accession>A0A815MVX7</accession>
<dbReference type="EMBL" id="CAJNOG010001280">
    <property type="protein sequence ID" value="CAF1428294.1"/>
    <property type="molecule type" value="Genomic_DNA"/>
</dbReference>
<gene>
    <name evidence="2" type="ORF">JYZ213_LOCUS39415</name>
</gene>
<name>A0A815MVX7_9BILA</name>
<evidence type="ECO:0000256" key="1">
    <source>
        <dbReference type="SAM" id="Phobius"/>
    </source>
</evidence>
<feature type="transmembrane region" description="Helical" evidence="1">
    <location>
        <begin position="83"/>
        <end position="112"/>
    </location>
</feature>
<dbReference type="AlphaFoldDB" id="A0A815MVX7"/>
<proteinExistence type="predicted"/>
<comment type="caution">
    <text evidence="2">The sequence shown here is derived from an EMBL/GenBank/DDBJ whole genome shotgun (WGS) entry which is preliminary data.</text>
</comment>
<evidence type="ECO:0000313" key="2">
    <source>
        <dbReference type="EMBL" id="CAF1428294.1"/>
    </source>
</evidence>
<reference evidence="2" key="1">
    <citation type="submission" date="2021-02" db="EMBL/GenBank/DDBJ databases">
        <authorList>
            <person name="Nowell W R."/>
        </authorList>
    </citation>
    <scope>NUCLEOTIDE SEQUENCE</scope>
</reference>
<protein>
    <submittedName>
        <fullName evidence="2">Uncharacterized protein</fullName>
    </submittedName>
</protein>
<organism evidence="2 3">
    <name type="scientific">Adineta steineri</name>
    <dbReference type="NCBI Taxonomy" id="433720"/>
    <lineage>
        <taxon>Eukaryota</taxon>
        <taxon>Metazoa</taxon>
        <taxon>Spiralia</taxon>
        <taxon>Gnathifera</taxon>
        <taxon>Rotifera</taxon>
        <taxon>Eurotatoria</taxon>
        <taxon>Bdelloidea</taxon>
        <taxon>Adinetida</taxon>
        <taxon>Adinetidae</taxon>
        <taxon>Adineta</taxon>
    </lineage>
</organism>